<keyword evidence="2" id="KW-1185">Reference proteome</keyword>
<gene>
    <name evidence="1" type="ORF">CEXT_720131</name>
</gene>
<accession>A0AAV4SWR6</accession>
<dbReference type="Proteomes" id="UP001054945">
    <property type="component" value="Unassembled WGS sequence"/>
</dbReference>
<proteinExistence type="predicted"/>
<name>A0AAV4SWR6_CAEEX</name>
<dbReference type="EMBL" id="BPLR01010361">
    <property type="protein sequence ID" value="GIY38818.1"/>
    <property type="molecule type" value="Genomic_DNA"/>
</dbReference>
<protein>
    <submittedName>
        <fullName evidence="1">Uncharacterized protein</fullName>
    </submittedName>
</protein>
<sequence length="66" mass="7666">MFLNESGFRAALTKTPVSSERGGFVTMGTQDGDDISSHESHLMPNWCQGWTCYPLWWWTHDTRWSE</sequence>
<organism evidence="1 2">
    <name type="scientific">Caerostris extrusa</name>
    <name type="common">Bark spider</name>
    <name type="synonym">Caerostris bankana</name>
    <dbReference type="NCBI Taxonomy" id="172846"/>
    <lineage>
        <taxon>Eukaryota</taxon>
        <taxon>Metazoa</taxon>
        <taxon>Ecdysozoa</taxon>
        <taxon>Arthropoda</taxon>
        <taxon>Chelicerata</taxon>
        <taxon>Arachnida</taxon>
        <taxon>Araneae</taxon>
        <taxon>Araneomorphae</taxon>
        <taxon>Entelegynae</taxon>
        <taxon>Araneoidea</taxon>
        <taxon>Araneidae</taxon>
        <taxon>Caerostris</taxon>
    </lineage>
</organism>
<comment type="caution">
    <text evidence="1">The sequence shown here is derived from an EMBL/GenBank/DDBJ whole genome shotgun (WGS) entry which is preliminary data.</text>
</comment>
<evidence type="ECO:0000313" key="2">
    <source>
        <dbReference type="Proteomes" id="UP001054945"/>
    </source>
</evidence>
<evidence type="ECO:0000313" key="1">
    <source>
        <dbReference type="EMBL" id="GIY38818.1"/>
    </source>
</evidence>
<reference evidence="1 2" key="1">
    <citation type="submission" date="2021-06" db="EMBL/GenBank/DDBJ databases">
        <title>Caerostris extrusa draft genome.</title>
        <authorList>
            <person name="Kono N."/>
            <person name="Arakawa K."/>
        </authorList>
    </citation>
    <scope>NUCLEOTIDE SEQUENCE [LARGE SCALE GENOMIC DNA]</scope>
</reference>
<dbReference type="AlphaFoldDB" id="A0AAV4SWR6"/>